<sequence>MIDVNRLYSHLHEVVRYGVRANALYEHGRPLIDLVAPSDDHSEESYSLRALLTEEVIRQGINRESATDAEALRITLAVDGTSSVLRKLETRRREAARIYGVLPNSFRMHHEPALLRDLAFQILALLISRPQPDDHPDAMPTSHPGMTP</sequence>
<dbReference type="AlphaFoldDB" id="A0A3M2LVU1"/>
<protein>
    <submittedName>
        <fullName evidence="1">Uncharacterized protein</fullName>
    </submittedName>
</protein>
<dbReference type="EMBL" id="RFFG01000074">
    <property type="protein sequence ID" value="RMI39058.1"/>
    <property type="molecule type" value="Genomic_DNA"/>
</dbReference>
<dbReference type="RefSeq" id="WP_147481730.1">
    <property type="nucleotide sequence ID" value="NZ_JBHSKC010000028.1"/>
</dbReference>
<name>A0A3M2LVU1_9ACTN</name>
<dbReference type="Proteomes" id="UP000282674">
    <property type="component" value="Unassembled WGS sequence"/>
</dbReference>
<dbReference type="OrthoDB" id="3319410at2"/>
<proteinExistence type="predicted"/>
<accession>A0A3M2LVU1</accession>
<keyword evidence="2" id="KW-1185">Reference proteome</keyword>
<evidence type="ECO:0000313" key="1">
    <source>
        <dbReference type="EMBL" id="RMI39058.1"/>
    </source>
</evidence>
<comment type="caution">
    <text evidence="1">The sequence shown here is derived from an EMBL/GenBank/DDBJ whole genome shotgun (WGS) entry which is preliminary data.</text>
</comment>
<evidence type="ECO:0000313" key="2">
    <source>
        <dbReference type="Proteomes" id="UP000282674"/>
    </source>
</evidence>
<gene>
    <name evidence="1" type="ORF">EBO15_30815</name>
</gene>
<organism evidence="1 2">
    <name type="scientific">Actinomadura harenae</name>
    <dbReference type="NCBI Taxonomy" id="2483351"/>
    <lineage>
        <taxon>Bacteria</taxon>
        <taxon>Bacillati</taxon>
        <taxon>Actinomycetota</taxon>
        <taxon>Actinomycetes</taxon>
        <taxon>Streptosporangiales</taxon>
        <taxon>Thermomonosporaceae</taxon>
        <taxon>Actinomadura</taxon>
    </lineage>
</organism>
<reference evidence="1 2" key="1">
    <citation type="submission" date="2018-10" db="EMBL/GenBank/DDBJ databases">
        <title>Isolation from soil.</title>
        <authorList>
            <person name="Hu J."/>
        </authorList>
    </citation>
    <scope>NUCLEOTIDE SEQUENCE [LARGE SCALE GENOMIC DNA]</scope>
    <source>
        <strain evidence="1 2">NEAU-Ht49</strain>
    </source>
</reference>